<gene>
    <name evidence="2" type="ORF">TeGR_g7727</name>
</gene>
<reference evidence="2 3" key="1">
    <citation type="journal article" date="2023" name="Commun. Biol.">
        <title>Genome analysis of Parmales, the sister group of diatoms, reveals the evolutionary specialization of diatoms from phago-mixotrophs to photoautotrophs.</title>
        <authorList>
            <person name="Ban H."/>
            <person name="Sato S."/>
            <person name="Yoshikawa S."/>
            <person name="Yamada K."/>
            <person name="Nakamura Y."/>
            <person name="Ichinomiya M."/>
            <person name="Sato N."/>
            <person name="Blanc-Mathieu R."/>
            <person name="Endo H."/>
            <person name="Kuwata A."/>
            <person name="Ogata H."/>
        </authorList>
    </citation>
    <scope>NUCLEOTIDE SEQUENCE [LARGE SCALE GENOMIC DNA]</scope>
</reference>
<organism evidence="2 3">
    <name type="scientific">Tetraparma gracilis</name>
    <dbReference type="NCBI Taxonomy" id="2962635"/>
    <lineage>
        <taxon>Eukaryota</taxon>
        <taxon>Sar</taxon>
        <taxon>Stramenopiles</taxon>
        <taxon>Ochrophyta</taxon>
        <taxon>Bolidophyceae</taxon>
        <taxon>Parmales</taxon>
        <taxon>Triparmaceae</taxon>
        <taxon>Tetraparma</taxon>
    </lineage>
</organism>
<evidence type="ECO:0000313" key="2">
    <source>
        <dbReference type="EMBL" id="GMI28406.1"/>
    </source>
</evidence>
<feature type="transmembrane region" description="Helical" evidence="1">
    <location>
        <begin position="70"/>
        <end position="87"/>
    </location>
</feature>
<protein>
    <submittedName>
        <fullName evidence="2">Uncharacterized protein</fullName>
    </submittedName>
</protein>
<evidence type="ECO:0000256" key="1">
    <source>
        <dbReference type="SAM" id="Phobius"/>
    </source>
</evidence>
<feature type="transmembrane region" description="Helical" evidence="1">
    <location>
        <begin position="93"/>
        <end position="119"/>
    </location>
</feature>
<name>A0ABQ6MM14_9STRA</name>
<keyword evidence="1" id="KW-1133">Transmembrane helix</keyword>
<keyword evidence="1" id="KW-0472">Membrane</keyword>
<sequence length="156" mass="17608">MAPLSLGVWFMVAFKASDVEREVKAILGCLPLLLWTMWYSSAGGWLFWLGEAVGTTFVILFALPEALQTPNGFLMMYAGGLFVGWFVRGRFWSYFFIEVLVAFLFLLSVLVFPLCEMLIKDDTDALLKIYSAKIKEAVAAEVSERLKRSREEGRAS</sequence>
<accession>A0ABQ6MM14</accession>
<keyword evidence="1" id="KW-0812">Transmembrane</keyword>
<keyword evidence="3" id="KW-1185">Reference proteome</keyword>
<dbReference type="Proteomes" id="UP001165060">
    <property type="component" value="Unassembled WGS sequence"/>
</dbReference>
<proteinExistence type="predicted"/>
<dbReference type="EMBL" id="BRYB01002972">
    <property type="protein sequence ID" value="GMI28406.1"/>
    <property type="molecule type" value="Genomic_DNA"/>
</dbReference>
<comment type="caution">
    <text evidence="2">The sequence shown here is derived from an EMBL/GenBank/DDBJ whole genome shotgun (WGS) entry which is preliminary data.</text>
</comment>
<evidence type="ECO:0000313" key="3">
    <source>
        <dbReference type="Proteomes" id="UP001165060"/>
    </source>
</evidence>
<feature type="transmembrane region" description="Helical" evidence="1">
    <location>
        <begin position="45"/>
        <end position="63"/>
    </location>
</feature>